<dbReference type="STRING" id="570156.AOG27_11460"/>
<dbReference type="SUPFAM" id="SSF53850">
    <property type="entry name" value="Periplasmic binding protein-like II"/>
    <property type="match status" value="1"/>
</dbReference>
<keyword evidence="2 3" id="KW-0732">Signal</keyword>
<dbReference type="OrthoDB" id="6292415at2"/>
<name>A0A0P7EIY7_9GAMM</name>
<dbReference type="AlphaFoldDB" id="A0A0P7EIY7"/>
<organism evidence="5 6">
    <name type="scientific">Pseudoalteromonas lipolytica</name>
    <dbReference type="NCBI Taxonomy" id="570156"/>
    <lineage>
        <taxon>Bacteria</taxon>
        <taxon>Pseudomonadati</taxon>
        <taxon>Pseudomonadota</taxon>
        <taxon>Gammaproteobacteria</taxon>
        <taxon>Alteromonadales</taxon>
        <taxon>Pseudoalteromonadaceae</taxon>
        <taxon>Pseudoalteromonas</taxon>
    </lineage>
</organism>
<evidence type="ECO:0000313" key="5">
    <source>
        <dbReference type="EMBL" id="KPM83259.1"/>
    </source>
</evidence>
<reference evidence="5 6" key="1">
    <citation type="submission" date="2015-09" db="EMBL/GenBank/DDBJ databases">
        <title>Draft Genome Sequence of Pseudoalteromonas lipolytica UCD-48B.</title>
        <authorList>
            <person name="Krusor M."/>
            <person name="Coil D.A."/>
            <person name="Lang J.M."/>
            <person name="Eisen J.A."/>
            <person name="Alexiev A."/>
        </authorList>
    </citation>
    <scope>NUCLEOTIDE SEQUENCE [LARGE SCALE GENOMIC DNA]</scope>
    <source>
        <strain evidence="5 6">UCD-48B</strain>
    </source>
</reference>
<comment type="similarity">
    <text evidence="1">Belongs to the bacterial solute-binding protein 3 family.</text>
</comment>
<sequence>MNRLSLFCCCLLFSFSVHCQTWQLVTEPFPPYFIGEQHKPGWLHEVIIAALKTQNQKASIEYTQWARALKLAKRHRRVAVLGAYYTELRTRSFIYSQPLATAHTVLFKRAGSEITFTGSLYSLKPYTISKGEDYAVSPEFEQHPELTVTTTDSLIDSLLLLKHGRVDLVAGTKEVALYWLSNSERLQQAKQVEVEHITPTLATQNLHVISDKHHPQAKQFQRSLHLGLKAIVASGELEEILQSYEFTDEQTRQLTQLLSRNLR</sequence>
<evidence type="ECO:0000256" key="3">
    <source>
        <dbReference type="SAM" id="SignalP"/>
    </source>
</evidence>
<feature type="signal peptide" evidence="3">
    <location>
        <begin position="1"/>
        <end position="19"/>
    </location>
</feature>
<dbReference type="PANTHER" id="PTHR35936">
    <property type="entry name" value="MEMBRANE-BOUND LYTIC MUREIN TRANSGLYCOSYLASE F"/>
    <property type="match status" value="1"/>
</dbReference>
<dbReference type="Gene3D" id="3.40.190.10">
    <property type="entry name" value="Periplasmic binding protein-like II"/>
    <property type="match status" value="2"/>
</dbReference>
<evidence type="ECO:0000313" key="6">
    <source>
        <dbReference type="Proteomes" id="UP000050378"/>
    </source>
</evidence>
<dbReference type="Pfam" id="PF00497">
    <property type="entry name" value="SBP_bac_3"/>
    <property type="match status" value="1"/>
</dbReference>
<feature type="chain" id="PRO_5006138499" description="Solute-binding protein family 3/N-terminal domain-containing protein" evidence="3">
    <location>
        <begin position="20"/>
        <end position="263"/>
    </location>
</feature>
<comment type="caution">
    <text evidence="5">The sequence shown here is derived from an EMBL/GenBank/DDBJ whole genome shotgun (WGS) entry which is preliminary data.</text>
</comment>
<protein>
    <recommendedName>
        <fullName evidence="4">Solute-binding protein family 3/N-terminal domain-containing protein</fullName>
    </recommendedName>
</protein>
<dbReference type="Proteomes" id="UP000050378">
    <property type="component" value="Unassembled WGS sequence"/>
</dbReference>
<evidence type="ECO:0000259" key="4">
    <source>
        <dbReference type="Pfam" id="PF00497"/>
    </source>
</evidence>
<dbReference type="PATRIC" id="fig|570156.3.peg.3380"/>
<gene>
    <name evidence="5" type="ORF">AOG27_11460</name>
</gene>
<feature type="domain" description="Solute-binding protein family 3/N-terminal" evidence="4">
    <location>
        <begin position="28"/>
        <end position="244"/>
    </location>
</feature>
<evidence type="ECO:0000256" key="2">
    <source>
        <dbReference type="ARBA" id="ARBA00022729"/>
    </source>
</evidence>
<dbReference type="RefSeq" id="WP_054553156.1">
    <property type="nucleotide sequence ID" value="NZ_LJTC01000007.1"/>
</dbReference>
<evidence type="ECO:0000256" key="1">
    <source>
        <dbReference type="ARBA" id="ARBA00010333"/>
    </source>
</evidence>
<accession>A0A0P7EIY7</accession>
<dbReference type="EMBL" id="LJTC01000007">
    <property type="protein sequence ID" value="KPM83259.1"/>
    <property type="molecule type" value="Genomic_DNA"/>
</dbReference>
<dbReference type="PANTHER" id="PTHR35936:SF25">
    <property type="entry name" value="ABC TRANSPORTER SUBSTRATE-BINDING PROTEIN"/>
    <property type="match status" value="1"/>
</dbReference>
<proteinExistence type="inferred from homology"/>
<dbReference type="InterPro" id="IPR001638">
    <property type="entry name" value="Solute-binding_3/MltF_N"/>
</dbReference>